<dbReference type="Proteomes" id="UP000002931">
    <property type="component" value="Unassembled WGS sequence"/>
</dbReference>
<dbReference type="HOGENOM" id="CLU_009834_7_2_5"/>
<dbReference type="Pfam" id="PF00378">
    <property type="entry name" value="ECH_1"/>
    <property type="match status" value="1"/>
</dbReference>
<organism evidence="3 4">
    <name type="scientific">Maritimibacter alkaliphilus HTCC2654</name>
    <dbReference type="NCBI Taxonomy" id="314271"/>
    <lineage>
        <taxon>Bacteria</taxon>
        <taxon>Pseudomonadati</taxon>
        <taxon>Pseudomonadota</taxon>
        <taxon>Alphaproteobacteria</taxon>
        <taxon>Rhodobacterales</taxon>
        <taxon>Roseobacteraceae</taxon>
        <taxon>Maritimibacter</taxon>
    </lineage>
</organism>
<dbReference type="PANTHER" id="PTHR43459">
    <property type="entry name" value="ENOYL-COA HYDRATASE"/>
    <property type="match status" value="1"/>
</dbReference>
<feature type="compositionally biased region" description="Basic and acidic residues" evidence="2">
    <location>
        <begin position="239"/>
        <end position="252"/>
    </location>
</feature>
<dbReference type="EMBL" id="AAMT01000024">
    <property type="protein sequence ID" value="EAQ10803.1"/>
    <property type="molecule type" value="Genomic_DNA"/>
</dbReference>
<dbReference type="STRING" id="314271.RB2654_21583"/>
<proteinExistence type="inferred from homology"/>
<dbReference type="SUPFAM" id="SSF52096">
    <property type="entry name" value="ClpP/crotonase"/>
    <property type="match status" value="1"/>
</dbReference>
<dbReference type="PANTHER" id="PTHR43459:SF1">
    <property type="entry name" value="EG:BACN32G11.4 PROTEIN"/>
    <property type="match status" value="1"/>
</dbReference>
<dbReference type="AlphaFoldDB" id="A3VLM6"/>
<evidence type="ECO:0000313" key="4">
    <source>
        <dbReference type="Proteomes" id="UP000002931"/>
    </source>
</evidence>
<accession>A3VLM6</accession>
<sequence>MPDLLIDHIDGVAVLTLNRPETMNALSGALARELDAAVTACINDDAVRAILITGNGRGFCAGGDMAEKLPTDPGKSVLETWYHPMVRNLRNCPLPIVAAVNGVAAGAGMSLALLADIVTCAPNAFFLQAFSKVGLVADCGSSWLLARRVGEARARELTLLAERLPAEQALDWGLVNRIFPADDLFEESLGLAKQLAQGPVNALSRIRQLYNSAAVLDFESQLLEEDRLQIACSSGPESQEGRDAFRNKRAPDFTRIPLARTETK</sequence>
<name>A3VLM6_9RHOB</name>
<keyword evidence="4" id="KW-1185">Reference proteome</keyword>
<dbReference type="InterPro" id="IPR029045">
    <property type="entry name" value="ClpP/crotonase-like_dom_sf"/>
</dbReference>
<dbReference type="CDD" id="cd06558">
    <property type="entry name" value="crotonase-like"/>
    <property type="match status" value="1"/>
</dbReference>
<feature type="region of interest" description="Disordered" evidence="2">
    <location>
        <begin position="233"/>
        <end position="264"/>
    </location>
</feature>
<dbReference type="InterPro" id="IPR018376">
    <property type="entry name" value="Enoyl-CoA_hyd/isom_CS"/>
</dbReference>
<comment type="similarity">
    <text evidence="1">Belongs to the enoyl-CoA hydratase/isomerase family.</text>
</comment>
<evidence type="ECO:0000256" key="1">
    <source>
        <dbReference type="RuleBase" id="RU003707"/>
    </source>
</evidence>
<dbReference type="InterPro" id="IPR001753">
    <property type="entry name" value="Enoyl-CoA_hydra/iso"/>
</dbReference>
<dbReference type="eggNOG" id="COG1024">
    <property type="taxonomic scope" value="Bacteria"/>
</dbReference>
<dbReference type="GO" id="GO:0003824">
    <property type="term" value="F:catalytic activity"/>
    <property type="evidence" value="ECO:0007669"/>
    <property type="project" value="InterPro"/>
</dbReference>
<dbReference type="RefSeq" id="WP_008335885.1">
    <property type="nucleotide sequence ID" value="NZ_CH902580.1"/>
</dbReference>
<dbReference type="Gene3D" id="3.90.226.10">
    <property type="entry name" value="2-enoyl-CoA Hydratase, Chain A, domain 1"/>
    <property type="match status" value="1"/>
</dbReference>
<gene>
    <name evidence="3" type="ORF">RB2654_21583</name>
</gene>
<comment type="caution">
    <text evidence="3">The sequence shown here is derived from an EMBL/GenBank/DDBJ whole genome shotgun (WGS) entry which is preliminary data.</text>
</comment>
<dbReference type="PROSITE" id="PS00166">
    <property type="entry name" value="ENOYL_COA_HYDRATASE"/>
    <property type="match status" value="1"/>
</dbReference>
<evidence type="ECO:0000313" key="3">
    <source>
        <dbReference type="EMBL" id="EAQ10803.1"/>
    </source>
</evidence>
<evidence type="ECO:0000256" key="2">
    <source>
        <dbReference type="SAM" id="MobiDB-lite"/>
    </source>
</evidence>
<protein>
    <submittedName>
        <fullName evidence="3">Phenylacetic acid degradation protein PaaB</fullName>
    </submittedName>
</protein>
<reference evidence="3 4" key="1">
    <citation type="journal article" date="2010" name="J. Bacteriol.">
        <title>Genome sequences of Pelagibaca bermudensis HTCC2601T and Maritimibacter alkaliphilus HTCC2654T, the type strains of two marine Roseobacter genera.</title>
        <authorList>
            <person name="Thrash J.C."/>
            <person name="Cho J.C."/>
            <person name="Ferriera S."/>
            <person name="Johnson J."/>
            <person name="Vergin K.L."/>
            <person name="Giovannoni S.J."/>
        </authorList>
    </citation>
    <scope>NUCLEOTIDE SEQUENCE [LARGE SCALE GENOMIC DNA]</scope>
    <source>
        <strain evidence="3 4">HTCC2654</strain>
    </source>
</reference>